<dbReference type="InterPro" id="IPR036812">
    <property type="entry name" value="NAD(P)_OxRdtase_dom_sf"/>
</dbReference>
<dbReference type="GO" id="GO:0016616">
    <property type="term" value="F:oxidoreductase activity, acting on the CH-OH group of donors, NAD or NADP as acceptor"/>
    <property type="evidence" value="ECO:0007669"/>
    <property type="project" value="UniProtKB-ARBA"/>
</dbReference>
<evidence type="ECO:0000259" key="4">
    <source>
        <dbReference type="Pfam" id="PF00248"/>
    </source>
</evidence>
<dbReference type="Proteomes" id="UP001596390">
    <property type="component" value="Unassembled WGS sequence"/>
</dbReference>
<evidence type="ECO:0000256" key="1">
    <source>
        <dbReference type="ARBA" id="ARBA00007905"/>
    </source>
</evidence>
<dbReference type="Pfam" id="PF00248">
    <property type="entry name" value="Aldo_ket_red"/>
    <property type="match status" value="1"/>
</dbReference>
<dbReference type="InterPro" id="IPR020471">
    <property type="entry name" value="AKR"/>
</dbReference>
<comment type="caution">
    <text evidence="5">The sequence shown here is derived from an EMBL/GenBank/DDBJ whole genome shotgun (WGS) entry which is preliminary data.</text>
</comment>
<protein>
    <submittedName>
        <fullName evidence="5">Aldo/keto reductase</fullName>
    </submittedName>
</protein>
<keyword evidence="3" id="KW-0560">Oxidoreductase</keyword>
<dbReference type="InterPro" id="IPR023210">
    <property type="entry name" value="NADP_OxRdtase_dom"/>
</dbReference>
<evidence type="ECO:0000313" key="6">
    <source>
        <dbReference type="Proteomes" id="UP001596390"/>
    </source>
</evidence>
<dbReference type="SUPFAM" id="SSF51430">
    <property type="entry name" value="NAD(P)-linked oxidoreductase"/>
    <property type="match status" value="1"/>
</dbReference>
<sequence>MDLPPVGLGTMGIEDPDPVATALSVGYRHLDTARIYDNEGVVGEGLAAGLAASDSPSREDVTVATKLWIDDLAQAEVGPAARESADRLGVERLDLLYVHRPRGDYDPEATLPALDRLVERGLVRNVGVSNFEIEQLDRAIDVLDAPLAAHQTELHPLFYKPALLEHAREHGYTVVAYSPLAGGRVREIDAVVAVAEAHDAAPEAVAIAWATGKEPVVTIPKASSADHLRANLAAAELELSSEEIAAIDAVGREEELFPE</sequence>
<dbReference type="EMBL" id="JBHSZZ010000007">
    <property type="protein sequence ID" value="MFC7185659.1"/>
    <property type="molecule type" value="Genomic_DNA"/>
</dbReference>
<evidence type="ECO:0000256" key="2">
    <source>
        <dbReference type="ARBA" id="ARBA00022857"/>
    </source>
</evidence>
<dbReference type="AlphaFoldDB" id="A0ABD5YCM2"/>
<organism evidence="5 6">
    <name type="scientific">Halorubrum yunnanense</name>
    <dbReference type="NCBI Taxonomy" id="1526162"/>
    <lineage>
        <taxon>Archaea</taxon>
        <taxon>Methanobacteriati</taxon>
        <taxon>Methanobacteriota</taxon>
        <taxon>Stenosarchaea group</taxon>
        <taxon>Halobacteria</taxon>
        <taxon>Halobacteriales</taxon>
        <taxon>Haloferacaceae</taxon>
        <taxon>Halorubrum</taxon>
    </lineage>
</organism>
<accession>A0ABD5YCM2</accession>
<evidence type="ECO:0000313" key="5">
    <source>
        <dbReference type="EMBL" id="MFC7185659.1"/>
    </source>
</evidence>
<evidence type="ECO:0000256" key="3">
    <source>
        <dbReference type="ARBA" id="ARBA00023002"/>
    </source>
</evidence>
<dbReference type="PROSITE" id="PS00062">
    <property type="entry name" value="ALDOKETO_REDUCTASE_2"/>
    <property type="match status" value="1"/>
</dbReference>
<dbReference type="PRINTS" id="PR00069">
    <property type="entry name" value="ALDKETRDTASE"/>
</dbReference>
<reference evidence="5 6" key="1">
    <citation type="journal article" date="2019" name="Int. J. Syst. Evol. Microbiol.">
        <title>The Global Catalogue of Microorganisms (GCM) 10K type strain sequencing project: providing services to taxonomists for standard genome sequencing and annotation.</title>
        <authorList>
            <consortium name="The Broad Institute Genomics Platform"/>
            <consortium name="The Broad Institute Genome Sequencing Center for Infectious Disease"/>
            <person name="Wu L."/>
            <person name="Ma J."/>
        </authorList>
    </citation>
    <scope>NUCLEOTIDE SEQUENCE [LARGE SCALE GENOMIC DNA]</scope>
    <source>
        <strain evidence="5 6">Q85</strain>
    </source>
</reference>
<dbReference type="PANTHER" id="PTHR43827:SF3">
    <property type="entry name" value="NADP-DEPENDENT OXIDOREDUCTASE DOMAIN-CONTAINING PROTEIN"/>
    <property type="match status" value="1"/>
</dbReference>
<dbReference type="InterPro" id="IPR018170">
    <property type="entry name" value="Aldo/ket_reductase_CS"/>
</dbReference>
<dbReference type="Gene3D" id="3.20.20.100">
    <property type="entry name" value="NADP-dependent oxidoreductase domain"/>
    <property type="match status" value="1"/>
</dbReference>
<keyword evidence="6" id="KW-1185">Reference proteome</keyword>
<dbReference type="RefSeq" id="WP_267662640.1">
    <property type="nucleotide sequence ID" value="NZ_JAODIX010000007.1"/>
</dbReference>
<dbReference type="PANTHER" id="PTHR43827">
    <property type="entry name" value="2,5-DIKETO-D-GLUCONIC ACID REDUCTASE"/>
    <property type="match status" value="1"/>
</dbReference>
<dbReference type="PROSITE" id="PS00798">
    <property type="entry name" value="ALDOKETO_REDUCTASE_1"/>
    <property type="match status" value="1"/>
</dbReference>
<name>A0ABD5YCM2_9EURY</name>
<keyword evidence="2" id="KW-0521">NADP</keyword>
<gene>
    <name evidence="5" type="ORF">ACFQMK_01845</name>
</gene>
<feature type="domain" description="NADP-dependent oxidoreductase" evidence="4">
    <location>
        <begin position="19"/>
        <end position="250"/>
    </location>
</feature>
<proteinExistence type="inferred from homology"/>
<comment type="similarity">
    <text evidence="1">Belongs to the aldo/keto reductase family.</text>
</comment>
<dbReference type="PIRSF" id="PIRSF000097">
    <property type="entry name" value="AKR"/>
    <property type="match status" value="1"/>
</dbReference>